<dbReference type="Proteomes" id="UP001158986">
    <property type="component" value="Unassembled WGS sequence"/>
</dbReference>
<proteinExistence type="predicted"/>
<dbReference type="EMBL" id="CAKLCB010000167">
    <property type="protein sequence ID" value="CAH0516417.1"/>
    <property type="molecule type" value="Genomic_DNA"/>
</dbReference>
<keyword evidence="2" id="KW-1185">Reference proteome</keyword>
<sequence length="163" mass="17908">MFWGLGGGKSNATPARNRADASRWSNQYAEIVSNSGIPPVPSHVLSEQRRSELLLAARSNRVSWVDGVDEHYSKTLAVDFNDKLPHAHVSSAPSSHCRETLEEINLELSQFFESLTELKHKILTTDLQLKGEQSEACSDGGRFLHKYYGAVITCSGAEGVAVH</sequence>
<name>A0ABN8CU21_9STRA</name>
<comment type="caution">
    <text evidence="1">The sequence shown here is derived from an EMBL/GenBank/DDBJ whole genome shotgun (WGS) entry which is preliminary data.</text>
</comment>
<accession>A0ABN8CU21</accession>
<evidence type="ECO:0000313" key="1">
    <source>
        <dbReference type="EMBL" id="CAH0516417.1"/>
    </source>
</evidence>
<protein>
    <submittedName>
        <fullName evidence="1">Uncharacterized protein</fullName>
    </submittedName>
</protein>
<gene>
    <name evidence="1" type="ORF">PBS001_LOCUS3085</name>
</gene>
<organism evidence="1 2">
    <name type="scientific">Peronospora belbahrii</name>
    <dbReference type="NCBI Taxonomy" id="622444"/>
    <lineage>
        <taxon>Eukaryota</taxon>
        <taxon>Sar</taxon>
        <taxon>Stramenopiles</taxon>
        <taxon>Oomycota</taxon>
        <taxon>Peronosporomycetes</taxon>
        <taxon>Peronosporales</taxon>
        <taxon>Peronosporaceae</taxon>
        <taxon>Peronospora</taxon>
    </lineage>
</organism>
<evidence type="ECO:0000313" key="2">
    <source>
        <dbReference type="Proteomes" id="UP001158986"/>
    </source>
</evidence>
<reference evidence="1 2" key="1">
    <citation type="submission" date="2021-11" db="EMBL/GenBank/DDBJ databases">
        <authorList>
            <person name="Islam A."/>
            <person name="Islam S."/>
            <person name="Flora M.S."/>
            <person name="Rahman M."/>
            <person name="Ziaur R.M."/>
            <person name="Epstein J.H."/>
            <person name="Hassan M."/>
            <person name="Klassen M."/>
            <person name="Woodard K."/>
            <person name="Webb A."/>
            <person name="Webby R.J."/>
            <person name="El Zowalaty M.E."/>
        </authorList>
    </citation>
    <scope>NUCLEOTIDE SEQUENCE [LARGE SCALE GENOMIC DNA]</scope>
    <source>
        <strain evidence="1">Pbs1</strain>
    </source>
</reference>